<feature type="transmembrane region" description="Helical" evidence="17">
    <location>
        <begin position="285"/>
        <end position="309"/>
    </location>
</feature>
<dbReference type="KEGG" id="lpol:106472120"/>
<evidence type="ECO:0000256" key="12">
    <source>
        <dbReference type="ARBA" id="ARBA00023170"/>
    </source>
</evidence>
<name>A0A097J9E8_LIMPO</name>
<keyword evidence="11" id="KW-1015">Disulfide bond</keyword>
<dbReference type="SUPFAM" id="SSF81321">
    <property type="entry name" value="Family A G protein-coupled receptor-like"/>
    <property type="match status" value="1"/>
</dbReference>
<evidence type="ECO:0000256" key="1">
    <source>
        <dbReference type="ARBA" id="ARBA00004141"/>
    </source>
</evidence>
<feature type="compositionally biased region" description="Polar residues" evidence="16">
    <location>
        <begin position="386"/>
        <end position="397"/>
    </location>
</feature>
<evidence type="ECO:0000256" key="13">
    <source>
        <dbReference type="ARBA" id="ARBA00023224"/>
    </source>
</evidence>
<gene>
    <name evidence="21 22" type="primary">LOC106472120</name>
</gene>
<dbReference type="InterPro" id="IPR050125">
    <property type="entry name" value="GPCR_opsins"/>
</dbReference>
<evidence type="ECO:0000256" key="2">
    <source>
        <dbReference type="ARBA" id="ARBA00010663"/>
    </source>
</evidence>
<evidence type="ECO:0000313" key="19">
    <source>
        <dbReference type="EMBL" id="AIT75831.1"/>
    </source>
</evidence>
<comment type="similarity">
    <text evidence="2 15">Belongs to the G-protein coupled receptor 1 family.</text>
</comment>
<dbReference type="InterPro" id="IPR017452">
    <property type="entry name" value="GPCR_Rhodpsn_7TM"/>
</dbReference>
<evidence type="ECO:0000313" key="20">
    <source>
        <dbReference type="Proteomes" id="UP000694941"/>
    </source>
</evidence>
<evidence type="ECO:0000313" key="22">
    <source>
        <dbReference type="RefSeq" id="XP_013788204.1"/>
    </source>
</evidence>
<reference evidence="21 22" key="3">
    <citation type="submission" date="2025-05" db="UniProtKB">
        <authorList>
            <consortium name="RefSeq"/>
        </authorList>
    </citation>
    <scope>IDENTIFICATION</scope>
    <source>
        <tissue evidence="22">Muscle</tissue>
    </source>
</reference>
<evidence type="ECO:0000256" key="14">
    <source>
        <dbReference type="ARBA" id="ARBA00023305"/>
    </source>
</evidence>
<evidence type="ECO:0000256" key="17">
    <source>
        <dbReference type="SAM" id="Phobius"/>
    </source>
</evidence>
<evidence type="ECO:0000256" key="10">
    <source>
        <dbReference type="ARBA" id="ARBA00023136"/>
    </source>
</evidence>
<keyword evidence="5 15" id="KW-0812">Transmembrane</keyword>
<feature type="region of interest" description="Disordered" evidence="16">
    <location>
        <begin position="372"/>
        <end position="397"/>
    </location>
</feature>
<keyword evidence="14" id="KW-0844">Vision</keyword>
<dbReference type="AlphaFoldDB" id="A0A097J9E8"/>
<evidence type="ECO:0000256" key="5">
    <source>
        <dbReference type="ARBA" id="ARBA00022692"/>
    </source>
</evidence>
<dbReference type="Proteomes" id="UP000694941">
    <property type="component" value="Unplaced"/>
</dbReference>
<feature type="transmembrane region" description="Helical" evidence="17">
    <location>
        <begin position="100"/>
        <end position="121"/>
    </location>
</feature>
<feature type="transmembrane region" description="Helical" evidence="17">
    <location>
        <begin position="225"/>
        <end position="249"/>
    </location>
</feature>
<keyword evidence="8" id="KW-0157">Chromophore</keyword>
<reference evidence="19" key="1">
    <citation type="submission" date="2014-09" db="EMBL/GenBank/DDBJ databases">
        <authorList>
            <person name="Bishop-Lilly K.A."/>
            <person name="Broomall S.M."/>
            <person name="Chain P.S."/>
            <person name="Chertkov O."/>
            <person name="Coyne S.R."/>
            <person name="Daligault H.E."/>
            <person name="Davenport K.W."/>
            <person name="Erkkila T."/>
            <person name="Frey K.G."/>
            <person name="Gibbons H.S."/>
            <person name="Gu W."/>
            <person name="Jaissle J."/>
            <person name="Johnson S.L."/>
            <person name="Koroleva G.I."/>
            <person name="Ladner J.T."/>
            <person name="Lo C.-C."/>
            <person name="Minogue T.D."/>
            <person name="Munk C."/>
            <person name="Palacios G.F."/>
            <person name="Redden C.L."/>
            <person name="Rosenzweig C.N."/>
            <person name="Scholz M.B."/>
            <person name="Teshima H."/>
            <person name="Xu Y."/>
        </authorList>
    </citation>
    <scope>NUCLEOTIDE SEQUENCE</scope>
</reference>
<feature type="domain" description="G-protein coupled receptors family 1 profile" evidence="18">
    <location>
        <begin position="79"/>
        <end position="341"/>
    </location>
</feature>
<dbReference type="RefSeq" id="NP_001301068.1">
    <property type="nucleotide sequence ID" value="NM_001314139.1"/>
</dbReference>
<keyword evidence="12 15" id="KW-0675">Receptor</keyword>
<dbReference type="PROSITE" id="PS50262">
    <property type="entry name" value="G_PROTEIN_RECEP_F1_2"/>
    <property type="match status" value="1"/>
</dbReference>
<dbReference type="OrthoDB" id="2101615at2759"/>
<reference evidence="19" key="2">
    <citation type="journal article" date="2015" name="J. Exp. Biol.">
        <title>Opsins in Limulus eyes: characterization of three visible light-sensitive opsins unique to and co-expressed in median eye photoreceptors and a peropsin/RGR that is expressed in all eyes.</title>
        <authorList>
            <person name="Battelle B.A."/>
            <person name="Kempler K.E."/>
            <person name="Saraf S.R."/>
            <person name="Marten C.E."/>
            <person name="Dugger D.R.Jr."/>
            <person name="Speiser D.I."/>
            <person name="Oakley T.H."/>
        </authorList>
    </citation>
    <scope>NUCLEOTIDE SEQUENCE</scope>
</reference>
<feature type="transmembrane region" description="Helical" evidence="17">
    <location>
        <begin position="61"/>
        <end position="88"/>
    </location>
</feature>
<dbReference type="RefSeq" id="XP_013788204.1">
    <property type="nucleotide sequence ID" value="XM_013932750.1"/>
</dbReference>
<protein>
    <submittedName>
        <fullName evidence="21 22">Ocellar opsin-like</fullName>
    </submittedName>
    <submittedName>
        <fullName evidence="19">Opsin 7</fullName>
    </submittedName>
</protein>
<keyword evidence="7 17" id="KW-1133">Transmembrane helix</keyword>
<feature type="compositionally biased region" description="Basic and acidic residues" evidence="16">
    <location>
        <begin position="372"/>
        <end position="385"/>
    </location>
</feature>
<dbReference type="Pfam" id="PF00001">
    <property type="entry name" value="7tm_1"/>
    <property type="match status" value="1"/>
</dbReference>
<dbReference type="FunFam" id="1.20.1070.10:FF:000044">
    <property type="entry name" value="Opsin, ultraviolet-sensitive"/>
    <property type="match status" value="1"/>
</dbReference>
<feature type="transmembrane region" description="Helical" evidence="17">
    <location>
        <begin position="137"/>
        <end position="158"/>
    </location>
</feature>
<evidence type="ECO:0000256" key="8">
    <source>
        <dbReference type="ARBA" id="ARBA00022991"/>
    </source>
</evidence>
<organism evidence="19">
    <name type="scientific">Limulus polyphemus</name>
    <name type="common">Atlantic horseshoe crab</name>
    <dbReference type="NCBI Taxonomy" id="6850"/>
    <lineage>
        <taxon>Eukaryota</taxon>
        <taxon>Metazoa</taxon>
        <taxon>Ecdysozoa</taxon>
        <taxon>Arthropoda</taxon>
        <taxon>Chelicerata</taxon>
        <taxon>Merostomata</taxon>
        <taxon>Xiphosura</taxon>
        <taxon>Limulidae</taxon>
        <taxon>Limulus</taxon>
    </lineage>
</organism>
<dbReference type="PANTHER" id="PTHR24240">
    <property type="entry name" value="OPSIN"/>
    <property type="match status" value="1"/>
</dbReference>
<dbReference type="GO" id="GO:0004930">
    <property type="term" value="F:G protein-coupled receptor activity"/>
    <property type="evidence" value="ECO:0007669"/>
    <property type="project" value="UniProtKB-KW"/>
</dbReference>
<dbReference type="EMBL" id="KM538951">
    <property type="protein sequence ID" value="AIT75831.1"/>
    <property type="molecule type" value="mRNA"/>
</dbReference>
<evidence type="ECO:0000256" key="4">
    <source>
        <dbReference type="ARBA" id="ARBA00022606"/>
    </source>
</evidence>
<evidence type="ECO:0000256" key="11">
    <source>
        <dbReference type="ARBA" id="ARBA00023157"/>
    </source>
</evidence>
<evidence type="ECO:0000313" key="21">
    <source>
        <dbReference type="RefSeq" id="NP_001301068.1"/>
    </source>
</evidence>
<evidence type="ECO:0000256" key="3">
    <source>
        <dbReference type="ARBA" id="ARBA00022543"/>
    </source>
</evidence>
<feature type="transmembrane region" description="Helical" evidence="17">
    <location>
        <begin position="179"/>
        <end position="205"/>
    </location>
</feature>
<dbReference type="Gene3D" id="1.20.1070.10">
    <property type="entry name" value="Rhodopsin 7-helix transmembrane proteins"/>
    <property type="match status" value="1"/>
</dbReference>
<dbReference type="PROSITE" id="PS00237">
    <property type="entry name" value="G_PROTEIN_RECEP_F1_1"/>
    <property type="match status" value="1"/>
</dbReference>
<evidence type="ECO:0000256" key="15">
    <source>
        <dbReference type="RuleBase" id="RU000688"/>
    </source>
</evidence>
<keyword evidence="9 15" id="KW-0297">G-protein coupled receptor</keyword>
<dbReference type="GO" id="GO:0007601">
    <property type="term" value="P:visual perception"/>
    <property type="evidence" value="ECO:0007669"/>
    <property type="project" value="UniProtKB-KW"/>
</dbReference>
<keyword evidence="20" id="KW-1185">Reference proteome</keyword>
<dbReference type="GO" id="GO:0009881">
    <property type="term" value="F:photoreceptor activity"/>
    <property type="evidence" value="ECO:0007669"/>
    <property type="project" value="UniProtKB-KW"/>
</dbReference>
<keyword evidence="4" id="KW-0716">Sensory transduction</keyword>
<accession>A0A097J9E8</accession>
<evidence type="ECO:0000256" key="7">
    <source>
        <dbReference type="ARBA" id="ARBA00022989"/>
    </source>
</evidence>
<dbReference type="GO" id="GO:0007602">
    <property type="term" value="P:phototransduction"/>
    <property type="evidence" value="ECO:0007669"/>
    <property type="project" value="UniProtKB-KW"/>
</dbReference>
<keyword evidence="3" id="KW-0600">Photoreceptor protein</keyword>
<sequence>MVEWNHTESAGLALSGGSDDRYFLWMRRHSDDTAITNLFPHDMGHLIRDHWRQFQAPSSEWYFAIGVIMLILELIGLTGNFSVIYIFLTTKYLRRPSNMFIVNLAFSDFMMMFTIMPMMVVSCFKQKWIFGPLMCEIYGACGSGFGSVSIISMVAIAMNRYRVVVKGLSSEKLTYKQAILWICLIWIYVGLWTSAPFFGWSSYILEGNFINCSLDSVSHNWNSRSYVIGYSIGVYFLPLFFLTYTYYYVAKTVIQQESALRKYSRCMSVDQLKPRQSKITVEAKLSMVALITVVMWFVAWTPYIIFIFLGSFTSGKFFTPLLSLLGAVLAKCASFCDPIVYGVSHPKYREALRERMLKFYKFFSCGKCRPTKENEDHKNQHELTTIEKNNSTTEADH</sequence>
<comment type="subcellular location">
    <subcellularLocation>
        <location evidence="1">Membrane</location>
        <topology evidence="1">Multi-pass membrane protein</topology>
    </subcellularLocation>
</comment>
<dbReference type="PRINTS" id="PR00237">
    <property type="entry name" value="GPCRRHODOPSN"/>
</dbReference>
<evidence type="ECO:0000256" key="9">
    <source>
        <dbReference type="ARBA" id="ARBA00023040"/>
    </source>
</evidence>
<evidence type="ECO:0000256" key="16">
    <source>
        <dbReference type="SAM" id="MobiDB-lite"/>
    </source>
</evidence>
<dbReference type="GO" id="GO:0016020">
    <property type="term" value="C:membrane"/>
    <property type="evidence" value="ECO:0007669"/>
    <property type="project" value="UniProtKB-SubCell"/>
</dbReference>
<keyword evidence="6" id="KW-0681">Retinal protein</keyword>
<proteinExistence type="evidence at transcript level"/>
<evidence type="ECO:0000259" key="18">
    <source>
        <dbReference type="PROSITE" id="PS50262"/>
    </source>
</evidence>
<keyword evidence="10 17" id="KW-0472">Membrane</keyword>
<evidence type="ECO:0000256" key="6">
    <source>
        <dbReference type="ARBA" id="ARBA00022925"/>
    </source>
</evidence>
<dbReference type="InterPro" id="IPR000276">
    <property type="entry name" value="GPCR_Rhodpsn"/>
</dbReference>
<dbReference type="GeneID" id="106472120"/>
<keyword evidence="13 15" id="KW-0807">Transducer</keyword>
<feature type="transmembrane region" description="Helical" evidence="17">
    <location>
        <begin position="321"/>
        <end position="343"/>
    </location>
</feature>